<accession>A0A328YPB8</accession>
<organism evidence="2 3">
    <name type="scientific">Paracidovorax anthurii</name>
    <dbReference type="NCBI Taxonomy" id="78229"/>
    <lineage>
        <taxon>Bacteria</taxon>
        <taxon>Pseudomonadati</taxon>
        <taxon>Pseudomonadota</taxon>
        <taxon>Betaproteobacteria</taxon>
        <taxon>Burkholderiales</taxon>
        <taxon>Comamonadaceae</taxon>
        <taxon>Paracidovorax</taxon>
    </lineage>
</organism>
<name>A0A328YPB8_9BURK</name>
<feature type="transmembrane region" description="Helical" evidence="1">
    <location>
        <begin position="32"/>
        <end position="50"/>
    </location>
</feature>
<dbReference type="Gene3D" id="6.10.250.2080">
    <property type="match status" value="1"/>
</dbReference>
<keyword evidence="2" id="KW-0966">Cell projection</keyword>
<dbReference type="PANTHER" id="PTHR30531">
    <property type="entry name" value="FLAGELLAR BIOSYNTHETIC PROTEIN FLHB"/>
    <property type="match status" value="1"/>
</dbReference>
<sequence length="243" mass="27025">MAEQEFDRNEAATPYKLQKAKEKGQVSKSADVVSALVFVVAVSYLAWQGWEMTRSQFRLDQLLLSHATILDPGGGALWPIVARMLKETLLWIAPFCAAVTIAAVVGNVGQTGPILSFDPITMDFDRLNPVNGFKRVLSLRALFDALRACVKLLLLGGTAYYALKNLAPQFYSLSSLSPWGYVHVLIADLGSLGFKMALLLGIIAAVDWIFTRREFAKKMRMSKREVKDEHKQREGDPRVRAHA</sequence>
<comment type="caution">
    <text evidence="2">The sequence shown here is derived from an EMBL/GenBank/DDBJ whole genome shotgun (WGS) entry which is preliminary data.</text>
</comment>
<dbReference type="Pfam" id="PF01312">
    <property type="entry name" value="Bac_export_2"/>
    <property type="match status" value="1"/>
</dbReference>
<protein>
    <submittedName>
        <fullName evidence="2">Flagellar biosynthetic protein FlhB</fullName>
    </submittedName>
</protein>
<evidence type="ECO:0000313" key="3">
    <source>
        <dbReference type="Proteomes" id="UP000248856"/>
    </source>
</evidence>
<dbReference type="InterPro" id="IPR006135">
    <property type="entry name" value="T3SS_substrate_exporter"/>
</dbReference>
<keyword evidence="1" id="KW-1133">Transmembrane helix</keyword>
<dbReference type="AlphaFoldDB" id="A0A328YPB8"/>
<keyword evidence="1" id="KW-0472">Membrane</keyword>
<proteinExistence type="predicted"/>
<dbReference type="Proteomes" id="UP000248856">
    <property type="component" value="Unassembled WGS sequence"/>
</dbReference>
<dbReference type="GO" id="GO:0009306">
    <property type="term" value="P:protein secretion"/>
    <property type="evidence" value="ECO:0007669"/>
    <property type="project" value="InterPro"/>
</dbReference>
<evidence type="ECO:0000256" key="1">
    <source>
        <dbReference type="SAM" id="Phobius"/>
    </source>
</evidence>
<feature type="transmembrane region" description="Helical" evidence="1">
    <location>
        <begin position="88"/>
        <end position="108"/>
    </location>
</feature>
<dbReference type="GO" id="GO:0005886">
    <property type="term" value="C:plasma membrane"/>
    <property type="evidence" value="ECO:0007669"/>
    <property type="project" value="TreeGrafter"/>
</dbReference>
<keyword evidence="3" id="KW-1185">Reference proteome</keyword>
<feature type="transmembrane region" description="Helical" evidence="1">
    <location>
        <begin position="183"/>
        <end position="210"/>
    </location>
</feature>
<keyword evidence="2" id="KW-0969">Cilium</keyword>
<gene>
    <name evidence="2" type="ORF">AX018_106032</name>
</gene>
<reference evidence="2 3" key="1">
    <citation type="submission" date="2018-06" db="EMBL/GenBank/DDBJ databases">
        <title>Genomic Encyclopedia of Archaeal and Bacterial Type Strains, Phase II (KMG-II): from individual species to whole genera.</title>
        <authorList>
            <person name="Goeker M."/>
        </authorList>
    </citation>
    <scope>NUCLEOTIDE SEQUENCE [LARGE SCALE GENOMIC DNA]</scope>
    <source>
        <strain evidence="2 3">CFPB 3232</strain>
    </source>
</reference>
<dbReference type="EMBL" id="QLTA01000060">
    <property type="protein sequence ID" value="RAR75918.1"/>
    <property type="molecule type" value="Genomic_DNA"/>
</dbReference>
<keyword evidence="2" id="KW-0282">Flagellum</keyword>
<evidence type="ECO:0000313" key="2">
    <source>
        <dbReference type="EMBL" id="RAR75918.1"/>
    </source>
</evidence>
<dbReference type="PANTHER" id="PTHR30531:SF12">
    <property type="entry name" value="FLAGELLAR BIOSYNTHETIC PROTEIN FLHB"/>
    <property type="match status" value="1"/>
</dbReference>
<dbReference type="PRINTS" id="PR00950">
    <property type="entry name" value="TYPE3IMSPROT"/>
</dbReference>
<keyword evidence="1" id="KW-0812">Transmembrane</keyword>
<feature type="transmembrane region" description="Helical" evidence="1">
    <location>
        <begin position="62"/>
        <end position="82"/>
    </location>
</feature>